<keyword evidence="2" id="KW-1185">Reference proteome</keyword>
<proteinExistence type="predicted"/>
<dbReference type="Proteomes" id="UP000565715">
    <property type="component" value="Unassembled WGS sequence"/>
</dbReference>
<organism evidence="1 2">
    <name type="scientific">Nocardia speluncae</name>
    <dbReference type="NCBI Taxonomy" id="419477"/>
    <lineage>
        <taxon>Bacteria</taxon>
        <taxon>Bacillati</taxon>
        <taxon>Actinomycetota</taxon>
        <taxon>Actinomycetes</taxon>
        <taxon>Mycobacteriales</taxon>
        <taxon>Nocardiaceae</taxon>
        <taxon>Nocardia</taxon>
    </lineage>
</organism>
<dbReference type="AlphaFoldDB" id="A0A846XDG1"/>
<reference evidence="1 2" key="1">
    <citation type="submission" date="2020-04" db="EMBL/GenBank/DDBJ databases">
        <title>MicrobeNet Type strains.</title>
        <authorList>
            <person name="Nicholson A.C."/>
        </authorList>
    </citation>
    <scope>NUCLEOTIDE SEQUENCE [LARGE SCALE GENOMIC DNA]</scope>
    <source>
        <strain evidence="1 2">DSM 45078</strain>
    </source>
</reference>
<evidence type="ECO:0000313" key="2">
    <source>
        <dbReference type="Proteomes" id="UP000565715"/>
    </source>
</evidence>
<accession>A0A846XDG1</accession>
<evidence type="ECO:0000313" key="1">
    <source>
        <dbReference type="EMBL" id="NKY32014.1"/>
    </source>
</evidence>
<dbReference type="RefSeq" id="WP_157112585.1">
    <property type="nucleotide sequence ID" value="NZ_JAAXOO010000001.1"/>
</dbReference>
<comment type="caution">
    <text evidence="1">The sequence shown here is derived from an EMBL/GenBank/DDBJ whole genome shotgun (WGS) entry which is preliminary data.</text>
</comment>
<protein>
    <submittedName>
        <fullName evidence="1">Uncharacterized protein</fullName>
    </submittedName>
</protein>
<dbReference type="EMBL" id="JAAXOO010000001">
    <property type="protein sequence ID" value="NKY32014.1"/>
    <property type="molecule type" value="Genomic_DNA"/>
</dbReference>
<gene>
    <name evidence="1" type="ORF">HGA13_02845</name>
</gene>
<name>A0A846XDG1_9NOCA</name>
<sequence>MAYQDQQAANDLVVDFGADANVALLDRDPDRVAGWFTFVWGGRAPRRSISG</sequence>